<keyword evidence="1" id="KW-0732">Signal</keyword>
<dbReference type="EMBL" id="JAPNKA010000001">
    <property type="protein sequence ID" value="MCY1075331.1"/>
    <property type="molecule type" value="Genomic_DNA"/>
</dbReference>
<feature type="chain" id="PRO_5047451612" description="GLTT repeat-containing protein" evidence="1">
    <location>
        <begin position="33"/>
        <end position="307"/>
    </location>
</feature>
<protein>
    <recommendedName>
        <fullName evidence="4">GLTT repeat-containing protein</fullName>
    </recommendedName>
</protein>
<evidence type="ECO:0000256" key="1">
    <source>
        <dbReference type="SAM" id="SignalP"/>
    </source>
</evidence>
<gene>
    <name evidence="2" type="ORF">OV287_12575</name>
</gene>
<evidence type="ECO:0008006" key="4">
    <source>
        <dbReference type="Google" id="ProtNLM"/>
    </source>
</evidence>
<evidence type="ECO:0000313" key="2">
    <source>
        <dbReference type="EMBL" id="MCY1075331.1"/>
    </source>
</evidence>
<accession>A0ABT4A115</accession>
<keyword evidence="3" id="KW-1185">Reference proteome</keyword>
<reference evidence="2 3" key="1">
    <citation type="submission" date="2022-11" db="EMBL/GenBank/DDBJ databases">
        <title>Minimal conservation of predation-associated metabolite biosynthetic gene clusters underscores biosynthetic potential of Myxococcota including descriptions for ten novel species: Archangium lansinium sp. nov., Myxococcus landrumus sp. nov., Nannocystis bai.</title>
        <authorList>
            <person name="Ahearne A."/>
            <person name="Stevens C."/>
            <person name="Phillips K."/>
        </authorList>
    </citation>
    <scope>NUCLEOTIDE SEQUENCE [LARGE SCALE GENOMIC DNA]</scope>
    <source>
        <strain evidence="2 3">MIWBW</strain>
    </source>
</reference>
<evidence type="ECO:0000313" key="3">
    <source>
        <dbReference type="Proteomes" id="UP001207654"/>
    </source>
</evidence>
<dbReference type="PROSITE" id="PS51257">
    <property type="entry name" value="PROKAR_LIPOPROTEIN"/>
    <property type="match status" value="1"/>
</dbReference>
<proteinExistence type="predicted"/>
<dbReference type="Proteomes" id="UP001207654">
    <property type="component" value="Unassembled WGS sequence"/>
</dbReference>
<sequence>METTATRRTRGIRRGTTVLLLLAAVACNPVEAIPEHQEELAQQEQELQSTNSATLNGLAFNGLAFNGLAFNGLAFNGLTSAEFSAWFNQNDSLAATVMRYVVTCAVKAGETRTFTDSKGRTYVWQGSLGLAPDWASGQPATVTEQQLVSACLAAHVNKFGRRVAISVQGRNARGESIATTPAELQEFSQREGCFFGNLFTNEGVFAGNDDRPLGSHESSVRACALGRAGACAPIVQAGSCAASCTRDPTNTYYTQCTRNGITYAPITTRIHPRDIYTCGDRKCQFTESCGIGLSTTHCTLDCGICLF</sequence>
<feature type="signal peptide" evidence="1">
    <location>
        <begin position="1"/>
        <end position="32"/>
    </location>
</feature>
<comment type="caution">
    <text evidence="2">The sequence shown here is derived from an EMBL/GenBank/DDBJ whole genome shotgun (WGS) entry which is preliminary data.</text>
</comment>
<name>A0ABT4A115_9BACT</name>
<organism evidence="2 3">
    <name type="scientific">Archangium lansingense</name>
    <dbReference type="NCBI Taxonomy" id="2995310"/>
    <lineage>
        <taxon>Bacteria</taxon>
        <taxon>Pseudomonadati</taxon>
        <taxon>Myxococcota</taxon>
        <taxon>Myxococcia</taxon>
        <taxon>Myxococcales</taxon>
        <taxon>Cystobacterineae</taxon>
        <taxon>Archangiaceae</taxon>
        <taxon>Archangium</taxon>
    </lineage>
</organism>
<dbReference type="RefSeq" id="WP_267534269.1">
    <property type="nucleotide sequence ID" value="NZ_JAPNKA010000001.1"/>
</dbReference>